<evidence type="ECO:0000256" key="1">
    <source>
        <dbReference type="SAM" id="MobiDB-lite"/>
    </source>
</evidence>
<evidence type="ECO:0000313" key="3">
    <source>
        <dbReference type="Proteomes" id="UP000612680"/>
    </source>
</evidence>
<organism evidence="2 3">
    <name type="scientific">Dyadobacter sandarakinus</name>
    <dbReference type="NCBI Taxonomy" id="2747268"/>
    <lineage>
        <taxon>Bacteria</taxon>
        <taxon>Pseudomonadati</taxon>
        <taxon>Bacteroidota</taxon>
        <taxon>Cytophagia</taxon>
        <taxon>Cytophagales</taxon>
        <taxon>Spirosomataceae</taxon>
        <taxon>Dyadobacter</taxon>
    </lineage>
</organism>
<feature type="region of interest" description="Disordered" evidence="1">
    <location>
        <begin position="75"/>
        <end position="96"/>
    </location>
</feature>
<reference evidence="2 3" key="1">
    <citation type="submission" date="2020-06" db="EMBL/GenBank/DDBJ databases">
        <title>Dyadobacter sandarakinus sp. nov., isolated from the soil of the Arctic Yellow River Station.</title>
        <authorList>
            <person name="Zhang Y."/>
            <person name="Peng F."/>
        </authorList>
    </citation>
    <scope>NUCLEOTIDE SEQUENCE [LARGE SCALE GENOMIC DNA]</scope>
    <source>
        <strain evidence="2 3">Q3-56</strain>
    </source>
</reference>
<evidence type="ECO:0000313" key="2">
    <source>
        <dbReference type="EMBL" id="QRQ99698.1"/>
    </source>
</evidence>
<protein>
    <submittedName>
        <fullName evidence="2">Uncharacterized protein</fullName>
    </submittedName>
</protein>
<gene>
    <name evidence="2" type="ORF">HWI92_01600</name>
</gene>
<keyword evidence="3" id="KW-1185">Reference proteome</keyword>
<name>A0ABX7I1M4_9BACT</name>
<proteinExistence type="predicted"/>
<dbReference type="EMBL" id="CP056775">
    <property type="protein sequence ID" value="QRQ99698.1"/>
    <property type="molecule type" value="Genomic_DNA"/>
</dbReference>
<dbReference type="Proteomes" id="UP000612680">
    <property type="component" value="Chromosome"/>
</dbReference>
<sequence>MEIVLTNRGSILGVSVDGRMATYNKRDLTTNFNDPYLELTYRADSLFKIDDHTQVISPDSTDMADLLEKVIALTSTGAGTEGGSGTPTDPEDSPLA</sequence>
<accession>A0ABX7I1M4</accession>